<feature type="domain" description="PAC" evidence="9">
    <location>
        <begin position="257"/>
        <end position="309"/>
    </location>
</feature>
<dbReference type="RefSeq" id="WP_009193757.1">
    <property type="nucleotide sequence ID" value="NZ_AODQ01000005.1"/>
</dbReference>
<dbReference type="eggNOG" id="COG3829">
    <property type="taxonomic scope" value="Bacteria"/>
</dbReference>
<evidence type="ECO:0000259" key="8">
    <source>
        <dbReference type="PROSITE" id="PS50112"/>
    </source>
</evidence>
<sequence>MANWLSSSDAVIIFTGSTVQACNEAALRLFGYTSQPEILSRSPLDLLMTQQPDNLPASDRLLLLTAEAQEQGVCKTSVMARRANGEPFGIQLLLIAERNAAEDSPYYCTKWLPLPQQQPLLPDSEAELLADTPAGGIRQHSKPAIMQLLLEPDVALASDTDGLQLEMARLKGENQSLKRLQRVIRKSLERFRVLAEYSPDVIMQFDRKYRHLFVNSQVEKQFQLKAADLIGKSYQQLGFPDYFTLCCEQALDYVFRTGTQKRLDLQLPNGRWVDWFLIPESNDAGEVVSVIATARDISEQKKTEEALQTSQHKLREACEVTKLSSWEYEVAEDRLLLNQQLRDLLGIEQAKEWVQGSRFLHEFILPEELGKIRYIIRMAKEAPVESFKEVVDYRLRRVNGTIIHVLSSVRIELDEQGELIRAFGTAQDITQLRLTEQELEEYRTSLERLVETRTQELRKSEEKLADALRLANLGTWEFDPVAECFLVSDEVLEIFGTTREIEGGSMLPVSRMQESIYAEDLPVYQRAVERAGKSEDEFYTDRVELRIVRSDGEIRHLYVSIKIGKTRNFIKYYGTLQDISSIRKTEHEKDRLTAIIETTSDMVGIAAVDGQILYLNKAGKEFFGITSEESLQQKTFSNFQSQKFSRLLSRKELRHADKYGTWSGQNRYLSHDGREVHVSQVIVSHKDADGQVQCYSTILRDMSEQKKIEQDLIFKNNELDTFIYRASHDLRGPIATLLGLNQIVRYEVTDSTATNYFDLYHSQIMRLHNITVSLIELTKIKDRSCEIAEVDFKECWQRVKKDIWKLPESAEVLLHESIEPVQGFCSDAHLLQIIFYNLVENAIRYRRSEVESFARIEIQKSRESNHVVIKISDNGIGIDGELQGKIYNMFFRGTERSKGPGLGLYILKNAVEKLGGRITLYSIPYKGTTFKIELPSLSEQKG</sequence>
<dbReference type="InterPro" id="IPR000700">
    <property type="entry name" value="PAS-assoc_C"/>
</dbReference>
<reference evidence="10 11" key="1">
    <citation type="journal article" date="2013" name="Genome Announc.">
        <title>Draft Genome Sequence of Cesiribacter andamanensis Strain AMV16T, Isolated from a Soil Sample from a Mud Volcano in the Andaman Islands, India.</title>
        <authorList>
            <person name="Shivaji S."/>
            <person name="Ara S."/>
            <person name="Begum Z."/>
            <person name="Srinivas T.N."/>
            <person name="Singh A."/>
            <person name="Kumar Pinnaka A."/>
        </authorList>
    </citation>
    <scope>NUCLEOTIDE SEQUENCE [LARGE SCALE GENOMIC DNA]</scope>
    <source>
        <strain evidence="10 11">AMV16</strain>
    </source>
</reference>
<dbReference type="NCBIfam" id="TIGR00229">
    <property type="entry name" value="sensory_box"/>
    <property type="match status" value="4"/>
</dbReference>
<dbReference type="PANTHER" id="PTHR43304">
    <property type="entry name" value="PHYTOCHROME-LIKE PROTEIN CPH1"/>
    <property type="match status" value="1"/>
</dbReference>
<evidence type="ECO:0000256" key="5">
    <source>
        <dbReference type="ARBA" id="ARBA00022777"/>
    </source>
</evidence>
<dbReference type="PRINTS" id="PR00344">
    <property type="entry name" value="BCTRLSENSOR"/>
</dbReference>
<evidence type="ECO:0000259" key="9">
    <source>
        <dbReference type="PROSITE" id="PS50113"/>
    </source>
</evidence>
<dbReference type="CDD" id="cd00130">
    <property type="entry name" value="PAS"/>
    <property type="match status" value="3"/>
</dbReference>
<feature type="domain" description="PAC" evidence="9">
    <location>
        <begin position="389"/>
        <end position="441"/>
    </location>
</feature>
<dbReference type="Gene3D" id="1.10.287.130">
    <property type="match status" value="1"/>
</dbReference>
<evidence type="ECO:0000259" key="7">
    <source>
        <dbReference type="PROSITE" id="PS50109"/>
    </source>
</evidence>
<dbReference type="InterPro" id="IPR004358">
    <property type="entry name" value="Sig_transdc_His_kin-like_C"/>
</dbReference>
<dbReference type="InterPro" id="IPR001610">
    <property type="entry name" value="PAC"/>
</dbReference>
<keyword evidence="4 10" id="KW-0808">Transferase</keyword>
<dbReference type="GO" id="GO:0000155">
    <property type="term" value="F:phosphorelay sensor kinase activity"/>
    <property type="evidence" value="ECO:0007669"/>
    <property type="project" value="InterPro"/>
</dbReference>
<evidence type="ECO:0000256" key="6">
    <source>
        <dbReference type="SAM" id="Coils"/>
    </source>
</evidence>
<dbReference type="InterPro" id="IPR036890">
    <property type="entry name" value="HATPase_C_sf"/>
</dbReference>
<evidence type="ECO:0000256" key="3">
    <source>
        <dbReference type="ARBA" id="ARBA00022553"/>
    </source>
</evidence>
<dbReference type="EMBL" id="AODQ01000005">
    <property type="protein sequence ID" value="EMR04450.1"/>
    <property type="molecule type" value="Genomic_DNA"/>
</dbReference>
<dbReference type="InterPro" id="IPR000014">
    <property type="entry name" value="PAS"/>
</dbReference>
<feature type="domain" description="PAS" evidence="8">
    <location>
        <begin position="588"/>
        <end position="639"/>
    </location>
</feature>
<dbReference type="eggNOG" id="COG2202">
    <property type="taxonomic scope" value="Bacteria"/>
</dbReference>
<feature type="coiled-coil region" evidence="6">
    <location>
        <begin position="432"/>
        <end position="463"/>
    </location>
</feature>
<evidence type="ECO:0000256" key="2">
    <source>
        <dbReference type="ARBA" id="ARBA00012438"/>
    </source>
</evidence>
<dbReference type="Pfam" id="PF02518">
    <property type="entry name" value="HATPase_c"/>
    <property type="match status" value="1"/>
</dbReference>
<dbReference type="STRING" id="1279009.ADICEAN_00348"/>
<dbReference type="PROSITE" id="PS50113">
    <property type="entry name" value="PAC"/>
    <property type="match status" value="4"/>
</dbReference>
<proteinExistence type="predicted"/>
<keyword evidence="5" id="KW-0418">Kinase</keyword>
<dbReference type="EC" id="2.7.13.3" evidence="2"/>
<keyword evidence="3" id="KW-0597">Phosphoprotein</keyword>
<comment type="caution">
    <text evidence="10">The sequence shown here is derived from an EMBL/GenBank/DDBJ whole genome shotgun (WGS) entry which is preliminary data.</text>
</comment>
<dbReference type="Gene3D" id="3.30.450.20">
    <property type="entry name" value="PAS domain"/>
    <property type="match status" value="5"/>
</dbReference>
<dbReference type="SUPFAM" id="SSF47384">
    <property type="entry name" value="Homodimeric domain of signal transducing histidine kinase"/>
    <property type="match status" value="1"/>
</dbReference>
<dbReference type="InterPro" id="IPR036097">
    <property type="entry name" value="HisK_dim/P_sf"/>
</dbReference>
<dbReference type="InterPro" id="IPR003661">
    <property type="entry name" value="HisK_dim/P_dom"/>
</dbReference>
<dbReference type="Pfam" id="PF08448">
    <property type="entry name" value="PAS_4"/>
    <property type="match status" value="1"/>
</dbReference>
<dbReference type="SUPFAM" id="SSF55874">
    <property type="entry name" value="ATPase domain of HSP90 chaperone/DNA topoisomerase II/histidine kinase"/>
    <property type="match status" value="1"/>
</dbReference>
<evidence type="ECO:0000313" key="11">
    <source>
        <dbReference type="Proteomes" id="UP000011910"/>
    </source>
</evidence>
<dbReference type="SUPFAM" id="SSF55785">
    <property type="entry name" value="PYP-like sensor domain (PAS domain)"/>
    <property type="match status" value="5"/>
</dbReference>
<dbReference type="eggNOG" id="COG4251">
    <property type="taxonomic scope" value="Bacteria"/>
</dbReference>
<evidence type="ECO:0000256" key="1">
    <source>
        <dbReference type="ARBA" id="ARBA00000085"/>
    </source>
</evidence>
<dbReference type="SMART" id="SM00387">
    <property type="entry name" value="HATPase_c"/>
    <property type="match status" value="1"/>
</dbReference>
<dbReference type="PANTHER" id="PTHR43304:SF1">
    <property type="entry name" value="PAC DOMAIN-CONTAINING PROTEIN"/>
    <property type="match status" value="1"/>
</dbReference>
<evidence type="ECO:0000256" key="4">
    <source>
        <dbReference type="ARBA" id="ARBA00022679"/>
    </source>
</evidence>
<gene>
    <name evidence="10" type="primary">cph1_1</name>
    <name evidence="10" type="ORF">ADICEAN_00348</name>
</gene>
<keyword evidence="11" id="KW-1185">Reference proteome</keyword>
<dbReference type="Proteomes" id="UP000011910">
    <property type="component" value="Unassembled WGS sequence"/>
</dbReference>
<dbReference type="InterPro" id="IPR005467">
    <property type="entry name" value="His_kinase_dom"/>
</dbReference>
<feature type="domain" description="Histidine kinase" evidence="7">
    <location>
        <begin position="725"/>
        <end position="938"/>
    </location>
</feature>
<accession>M7NRX7</accession>
<keyword evidence="6" id="KW-0175">Coiled coil</keyword>
<dbReference type="Pfam" id="PF13426">
    <property type="entry name" value="PAS_9"/>
    <property type="match status" value="3"/>
</dbReference>
<dbReference type="Gene3D" id="3.30.565.10">
    <property type="entry name" value="Histidine kinase-like ATPase, C-terminal domain"/>
    <property type="match status" value="1"/>
</dbReference>
<feature type="domain" description="PAC" evidence="9">
    <location>
        <begin position="662"/>
        <end position="714"/>
    </location>
</feature>
<dbReference type="InterPro" id="IPR003594">
    <property type="entry name" value="HATPase_dom"/>
</dbReference>
<dbReference type="SMART" id="SM00091">
    <property type="entry name" value="PAS"/>
    <property type="match status" value="5"/>
</dbReference>
<comment type="catalytic activity">
    <reaction evidence="1">
        <text>ATP + protein L-histidine = ADP + protein N-phospho-L-histidine.</text>
        <dbReference type="EC" id="2.7.13.3"/>
    </reaction>
</comment>
<name>M7NRX7_9BACT</name>
<feature type="domain" description="PAC" evidence="9">
    <location>
        <begin position="541"/>
        <end position="591"/>
    </location>
</feature>
<dbReference type="SMART" id="SM00086">
    <property type="entry name" value="PAC"/>
    <property type="match status" value="4"/>
</dbReference>
<dbReference type="AlphaFoldDB" id="M7NRX7"/>
<dbReference type="PROSITE" id="PS50109">
    <property type="entry name" value="HIS_KIN"/>
    <property type="match status" value="1"/>
</dbReference>
<organism evidence="10 11">
    <name type="scientific">Cesiribacter andamanensis AMV16</name>
    <dbReference type="NCBI Taxonomy" id="1279009"/>
    <lineage>
        <taxon>Bacteria</taxon>
        <taxon>Pseudomonadati</taxon>
        <taxon>Bacteroidota</taxon>
        <taxon>Cytophagia</taxon>
        <taxon>Cytophagales</taxon>
        <taxon>Cesiribacteraceae</taxon>
        <taxon>Cesiribacter</taxon>
    </lineage>
</organism>
<dbReference type="InterPro" id="IPR052162">
    <property type="entry name" value="Sensor_kinase/Photoreceptor"/>
</dbReference>
<evidence type="ECO:0000313" key="10">
    <source>
        <dbReference type="EMBL" id="EMR04450.1"/>
    </source>
</evidence>
<dbReference type="CDD" id="cd00082">
    <property type="entry name" value="HisKA"/>
    <property type="match status" value="1"/>
</dbReference>
<dbReference type="PROSITE" id="PS50112">
    <property type="entry name" value="PAS"/>
    <property type="match status" value="1"/>
</dbReference>
<dbReference type="InterPro" id="IPR013656">
    <property type="entry name" value="PAS_4"/>
</dbReference>
<protein>
    <recommendedName>
        <fullName evidence="2">histidine kinase</fullName>
        <ecNumber evidence="2">2.7.13.3</ecNumber>
    </recommendedName>
</protein>
<dbReference type="InterPro" id="IPR035965">
    <property type="entry name" value="PAS-like_dom_sf"/>
</dbReference>